<organism evidence="1 2">
    <name type="scientific">Clitoria ternatea</name>
    <name type="common">Butterfly pea</name>
    <dbReference type="NCBI Taxonomy" id="43366"/>
    <lineage>
        <taxon>Eukaryota</taxon>
        <taxon>Viridiplantae</taxon>
        <taxon>Streptophyta</taxon>
        <taxon>Embryophyta</taxon>
        <taxon>Tracheophyta</taxon>
        <taxon>Spermatophyta</taxon>
        <taxon>Magnoliopsida</taxon>
        <taxon>eudicotyledons</taxon>
        <taxon>Gunneridae</taxon>
        <taxon>Pentapetalae</taxon>
        <taxon>rosids</taxon>
        <taxon>fabids</taxon>
        <taxon>Fabales</taxon>
        <taxon>Fabaceae</taxon>
        <taxon>Papilionoideae</taxon>
        <taxon>50 kb inversion clade</taxon>
        <taxon>NPAAA clade</taxon>
        <taxon>indigoferoid/millettioid clade</taxon>
        <taxon>Phaseoleae</taxon>
        <taxon>Clitoria</taxon>
    </lineage>
</organism>
<accession>A0AAN9ESG4</accession>
<evidence type="ECO:0000313" key="1">
    <source>
        <dbReference type="EMBL" id="KAK7262521.1"/>
    </source>
</evidence>
<keyword evidence="2" id="KW-1185">Reference proteome</keyword>
<proteinExistence type="predicted"/>
<dbReference type="AlphaFoldDB" id="A0AAN9ESG4"/>
<evidence type="ECO:0000313" key="2">
    <source>
        <dbReference type="Proteomes" id="UP001359559"/>
    </source>
</evidence>
<gene>
    <name evidence="1" type="ORF">RJT34_30095</name>
</gene>
<reference evidence="1 2" key="1">
    <citation type="submission" date="2024-01" db="EMBL/GenBank/DDBJ databases">
        <title>The genomes of 5 underutilized Papilionoideae crops provide insights into root nodulation and disease resistance.</title>
        <authorList>
            <person name="Yuan L."/>
        </authorList>
    </citation>
    <scope>NUCLEOTIDE SEQUENCE [LARGE SCALE GENOMIC DNA]</scope>
    <source>
        <strain evidence="1">LY-2023</strain>
        <tissue evidence="1">Leaf</tissue>
    </source>
</reference>
<comment type="caution">
    <text evidence="1">The sequence shown here is derived from an EMBL/GenBank/DDBJ whole genome shotgun (WGS) entry which is preliminary data.</text>
</comment>
<name>A0AAN9ESG4_CLITE</name>
<dbReference type="Proteomes" id="UP001359559">
    <property type="component" value="Unassembled WGS sequence"/>
</dbReference>
<protein>
    <submittedName>
        <fullName evidence="1">Uncharacterized protein</fullName>
    </submittedName>
</protein>
<sequence>MVWLVLLSTIYQISYELKNFIIWNLINEIKHRKGNTMALTKQTCIVSFDNLSFSPLDCRIHFSSQLSDRERESIVEH</sequence>
<dbReference type="EMBL" id="JAYKXN010000008">
    <property type="protein sequence ID" value="KAK7262521.1"/>
    <property type="molecule type" value="Genomic_DNA"/>
</dbReference>